<keyword evidence="4" id="KW-1185">Reference proteome</keyword>
<feature type="transmembrane region" description="Helical" evidence="2">
    <location>
        <begin position="217"/>
        <end position="236"/>
    </location>
</feature>
<feature type="transmembrane region" description="Helical" evidence="2">
    <location>
        <begin position="144"/>
        <end position="163"/>
    </location>
</feature>
<keyword evidence="2" id="KW-1133">Transmembrane helix</keyword>
<proteinExistence type="predicted"/>
<feature type="transmembrane region" description="Helical" evidence="2">
    <location>
        <begin position="48"/>
        <end position="68"/>
    </location>
</feature>
<dbReference type="EMBL" id="CAXLJM020000111">
    <property type="protein sequence ID" value="CAL8136587.1"/>
    <property type="molecule type" value="Genomic_DNA"/>
</dbReference>
<gene>
    <name evidence="3" type="ORF">ODALV1_LOCUS26515</name>
</gene>
<feature type="transmembrane region" description="Helical" evidence="2">
    <location>
        <begin position="12"/>
        <end position="36"/>
    </location>
</feature>
<feature type="region of interest" description="Disordered" evidence="1">
    <location>
        <begin position="245"/>
        <end position="269"/>
    </location>
</feature>
<accession>A0ABP1RVE5</accession>
<sequence length="288" mass="31600">MLCSCCPKSSKAFVLIAIAIWIELSCGLAASVWTVLFNDKEQSASLNWVFVITTLLTLGLFLAVLCYNNDVLVGQNDANSLLHGAFGLYAAVVLIFPLVYMIFSASPLTTELFPFIVLVTMLELGIGLTLTGYTAFFNHKPVNVWAYIIFGIEVAFATGLAYFSGRDICSRLGRDSLTPPLTMYYWACGIFTVKTGGLFVIVWYYNAFVLGQITLSMVFLYSFGLYLFSLYLLTLVKCIPDDPNDSDDEGVSKYDVEVEPSGGEVDPYEYDVASNSSTQNALGNVNGN</sequence>
<feature type="transmembrane region" description="Helical" evidence="2">
    <location>
        <begin position="183"/>
        <end position="205"/>
    </location>
</feature>
<evidence type="ECO:0000313" key="4">
    <source>
        <dbReference type="Proteomes" id="UP001642540"/>
    </source>
</evidence>
<evidence type="ECO:0000256" key="2">
    <source>
        <dbReference type="SAM" id="Phobius"/>
    </source>
</evidence>
<feature type="transmembrane region" description="Helical" evidence="2">
    <location>
        <begin position="115"/>
        <end position="137"/>
    </location>
</feature>
<evidence type="ECO:0000256" key="1">
    <source>
        <dbReference type="SAM" id="MobiDB-lite"/>
    </source>
</evidence>
<name>A0ABP1RVE5_9HEXA</name>
<comment type="caution">
    <text evidence="3">The sequence shown here is derived from an EMBL/GenBank/DDBJ whole genome shotgun (WGS) entry which is preliminary data.</text>
</comment>
<reference evidence="3 4" key="1">
    <citation type="submission" date="2024-08" db="EMBL/GenBank/DDBJ databases">
        <authorList>
            <person name="Cucini C."/>
            <person name="Frati F."/>
        </authorList>
    </citation>
    <scope>NUCLEOTIDE SEQUENCE [LARGE SCALE GENOMIC DNA]</scope>
</reference>
<dbReference type="Proteomes" id="UP001642540">
    <property type="component" value="Unassembled WGS sequence"/>
</dbReference>
<organism evidence="3 4">
    <name type="scientific">Orchesella dallaii</name>
    <dbReference type="NCBI Taxonomy" id="48710"/>
    <lineage>
        <taxon>Eukaryota</taxon>
        <taxon>Metazoa</taxon>
        <taxon>Ecdysozoa</taxon>
        <taxon>Arthropoda</taxon>
        <taxon>Hexapoda</taxon>
        <taxon>Collembola</taxon>
        <taxon>Entomobryomorpha</taxon>
        <taxon>Entomobryoidea</taxon>
        <taxon>Orchesellidae</taxon>
        <taxon>Orchesellinae</taxon>
        <taxon>Orchesella</taxon>
    </lineage>
</organism>
<evidence type="ECO:0000313" key="3">
    <source>
        <dbReference type="EMBL" id="CAL8136587.1"/>
    </source>
</evidence>
<protein>
    <submittedName>
        <fullName evidence="3">Uncharacterized protein</fullName>
    </submittedName>
</protein>
<keyword evidence="2" id="KW-0812">Transmembrane</keyword>
<keyword evidence="2" id="KW-0472">Membrane</keyword>
<feature type="transmembrane region" description="Helical" evidence="2">
    <location>
        <begin position="80"/>
        <end position="103"/>
    </location>
</feature>